<name>A0A497XVJ0_9SPHI</name>
<dbReference type="OrthoDB" id="9894146at2"/>
<evidence type="ECO:0000313" key="5">
    <source>
        <dbReference type="Proteomes" id="UP000297429"/>
    </source>
</evidence>
<evidence type="ECO:0000313" key="3">
    <source>
        <dbReference type="EMBL" id="TFB32721.1"/>
    </source>
</evidence>
<comment type="caution">
    <text evidence="2">The sequence shown here is derived from an EMBL/GenBank/DDBJ whole genome shotgun (WGS) entry which is preliminary data.</text>
</comment>
<keyword evidence="1" id="KW-0472">Membrane</keyword>
<dbReference type="Proteomes" id="UP000297429">
    <property type="component" value="Unassembled WGS sequence"/>
</dbReference>
<dbReference type="EMBL" id="SOPX01000001">
    <property type="protein sequence ID" value="TFB32721.1"/>
    <property type="molecule type" value="Genomic_DNA"/>
</dbReference>
<protein>
    <submittedName>
        <fullName evidence="2">Uncharacterized protein</fullName>
    </submittedName>
</protein>
<evidence type="ECO:0000256" key="1">
    <source>
        <dbReference type="SAM" id="Phobius"/>
    </source>
</evidence>
<reference evidence="2 4" key="1">
    <citation type="submission" date="2018-10" db="EMBL/GenBank/DDBJ databases">
        <title>Genomic Encyclopedia of Archaeal and Bacterial Type Strains, Phase II (KMG-II): from individual species to whole genera.</title>
        <authorList>
            <person name="Goeker M."/>
        </authorList>
    </citation>
    <scope>NUCLEOTIDE SEQUENCE [LARGE SCALE GENOMIC DNA]</scope>
    <source>
        <strain evidence="2 4">DSM 19624</strain>
    </source>
</reference>
<dbReference type="EMBL" id="RCCK01000013">
    <property type="protein sequence ID" value="RLJ73654.1"/>
    <property type="molecule type" value="Genomic_DNA"/>
</dbReference>
<feature type="transmembrane region" description="Helical" evidence="1">
    <location>
        <begin position="80"/>
        <end position="106"/>
    </location>
</feature>
<reference evidence="3 5" key="2">
    <citation type="submission" date="2019-03" db="EMBL/GenBank/DDBJ databases">
        <authorList>
            <person name="He R.-H."/>
        </authorList>
    </citation>
    <scope>NUCLEOTIDE SEQUENCE [LARGE SCALE GENOMIC DNA]</scope>
    <source>
        <strain evidence="3 5">DSM 19624</strain>
    </source>
</reference>
<evidence type="ECO:0000313" key="4">
    <source>
        <dbReference type="Proteomes" id="UP000273898"/>
    </source>
</evidence>
<proteinExistence type="predicted"/>
<keyword evidence="1" id="KW-0812">Transmembrane</keyword>
<accession>A0A497XVJ0</accession>
<dbReference type="Proteomes" id="UP000273898">
    <property type="component" value="Unassembled WGS sequence"/>
</dbReference>
<organism evidence="2 4">
    <name type="scientific">Pedobacter alluvionis</name>
    <dbReference type="NCBI Taxonomy" id="475253"/>
    <lineage>
        <taxon>Bacteria</taxon>
        <taxon>Pseudomonadati</taxon>
        <taxon>Bacteroidota</taxon>
        <taxon>Sphingobacteriia</taxon>
        <taxon>Sphingobacteriales</taxon>
        <taxon>Sphingobacteriaceae</taxon>
        <taxon>Pedobacter</taxon>
    </lineage>
</organism>
<dbReference type="AlphaFoldDB" id="A0A497XVJ0"/>
<sequence length="159" mass="18223">MVNIRTDLQVPVAVPVDQDKARGTGKKCRASDTWNVGTTIKCKIQGRPAPRLRRFSKGKQSQYKGMKVLDTAKITDVGRIISFIAALAYMVMLFIGFVIYCMAAMIRMYVYYGKLDLWYPDVQKRALHRFVHDRKHSLFAVIPDAADNFIREMGTRFII</sequence>
<evidence type="ECO:0000313" key="2">
    <source>
        <dbReference type="EMBL" id="RLJ73654.1"/>
    </source>
</evidence>
<dbReference type="RefSeq" id="WP_121285539.1">
    <property type="nucleotide sequence ID" value="NZ_RCCK01000013.1"/>
</dbReference>
<gene>
    <name evidence="2" type="ORF">BCL90_3816</name>
    <name evidence="3" type="ORF">E3V97_01395</name>
</gene>
<keyword evidence="1" id="KW-1133">Transmembrane helix</keyword>
<keyword evidence="5" id="KW-1185">Reference proteome</keyword>